<dbReference type="InterPro" id="IPR036259">
    <property type="entry name" value="MFS_trans_sf"/>
</dbReference>
<dbReference type="OrthoDB" id="410267at2759"/>
<dbReference type="PANTHER" id="PTHR11360">
    <property type="entry name" value="MONOCARBOXYLATE TRANSPORTER"/>
    <property type="match status" value="1"/>
</dbReference>
<dbReference type="AlphaFoldDB" id="A0A9J6CQD7"/>
<keyword evidence="4" id="KW-1185">Reference proteome</keyword>
<dbReference type="InterPro" id="IPR050327">
    <property type="entry name" value="Proton-linked_MCT"/>
</dbReference>
<feature type="compositionally biased region" description="Polar residues" evidence="1">
    <location>
        <begin position="207"/>
        <end position="224"/>
    </location>
</feature>
<feature type="transmembrane region" description="Helical" evidence="2">
    <location>
        <begin position="556"/>
        <end position="575"/>
    </location>
</feature>
<keyword evidence="2" id="KW-0472">Membrane</keyword>
<dbReference type="Pfam" id="PF07690">
    <property type="entry name" value="MFS_1"/>
    <property type="match status" value="1"/>
</dbReference>
<feature type="transmembrane region" description="Helical" evidence="2">
    <location>
        <begin position="60"/>
        <end position="82"/>
    </location>
</feature>
<feature type="transmembrane region" description="Helical" evidence="2">
    <location>
        <begin position="464"/>
        <end position="488"/>
    </location>
</feature>
<protein>
    <recommendedName>
        <fullName evidence="5">Monocarboxylate transporter</fullName>
    </recommendedName>
</protein>
<evidence type="ECO:0000313" key="3">
    <source>
        <dbReference type="EMBL" id="KAG5684425.1"/>
    </source>
</evidence>
<evidence type="ECO:0008006" key="5">
    <source>
        <dbReference type="Google" id="ProtNLM"/>
    </source>
</evidence>
<sequence length="671" mass="75323">MSNIKKYGSSVNKNNAGSSWKWMIVFSYGLANILIIPVITSSSLIFKDKFKELNFTALEASLILNLNSALGMLMGLFNGALLNMFGFRTIAFVGGVIFSSGIISTAFAETFKHFLITYSIIASIGMGLCSSSFSLALNTYFKEDRNKAFGIGATITGIGPVLLPHLVTLLLNFYGTKGCVLVIGGLTLNIIVASMLLRPLKKTGQSEITNSTNAHSKSFSTENGSLHKPTPSISFSGISYETNSLKTLSDDEEEYLETCPIYHDVDTQSIYGFDIILHPLTKSEEILWKDLDYKFIPKSAHSSLPHSQSDHQIMRRRSGSVDYSRNGQVDLQLLEHPSTTKRWFESGSVASVNLGSSMKIFHEDEKTMTNFRRSHSRLRIFDDKSFLGRRASLLKNSLLQRRNTVAVIPEDDLPKIEEEPKPFEQNPPPPLIHIKKKSTCCEPLTRGWNKFIKVFDLGLLTDKIYLNIMIGIAIAIFAEINFSLLTPFILNEFNYTTEEIAIFMSTLATVDIFCRFASPFIGDFLKQPTRIMYMYALLMLIIMRTCLMFTTSHNEILWIACGMGIAKGVRQVYMSCIIPSYIPLDRLAAASGIQMVANGLILISMGSSIGFFRDLFGNYTICIIFINFVTFTTLTLWTFELIYMKRKNARVAKEIEENQIPELCKFNIEVN</sequence>
<accession>A0A9J6CQD7</accession>
<evidence type="ECO:0000256" key="1">
    <source>
        <dbReference type="SAM" id="MobiDB-lite"/>
    </source>
</evidence>
<dbReference type="GO" id="GO:0008028">
    <property type="term" value="F:monocarboxylic acid transmembrane transporter activity"/>
    <property type="evidence" value="ECO:0007669"/>
    <property type="project" value="TreeGrafter"/>
</dbReference>
<feature type="transmembrane region" description="Helical" evidence="2">
    <location>
        <begin position="618"/>
        <end position="643"/>
    </location>
</feature>
<feature type="transmembrane region" description="Helical" evidence="2">
    <location>
        <begin position="533"/>
        <end position="550"/>
    </location>
</feature>
<dbReference type="Gene3D" id="1.20.1250.20">
    <property type="entry name" value="MFS general substrate transporter like domains"/>
    <property type="match status" value="2"/>
</dbReference>
<feature type="transmembrane region" description="Helical" evidence="2">
    <location>
        <begin position="500"/>
        <end position="521"/>
    </location>
</feature>
<dbReference type="SUPFAM" id="SSF103473">
    <property type="entry name" value="MFS general substrate transporter"/>
    <property type="match status" value="1"/>
</dbReference>
<comment type="caution">
    <text evidence="3">The sequence shown here is derived from an EMBL/GenBank/DDBJ whole genome shotgun (WGS) entry which is preliminary data.</text>
</comment>
<feature type="transmembrane region" description="Helical" evidence="2">
    <location>
        <begin position="114"/>
        <end position="137"/>
    </location>
</feature>
<keyword evidence="2" id="KW-0812">Transmembrane</keyword>
<gene>
    <name evidence="3" type="ORF">PVAND_013659</name>
</gene>
<feature type="transmembrane region" description="Helical" evidence="2">
    <location>
        <begin position="149"/>
        <end position="174"/>
    </location>
</feature>
<feature type="transmembrane region" description="Helical" evidence="2">
    <location>
        <begin position="20"/>
        <end position="40"/>
    </location>
</feature>
<feature type="transmembrane region" description="Helical" evidence="2">
    <location>
        <begin position="89"/>
        <end position="108"/>
    </location>
</feature>
<name>A0A9J6CQD7_POLVA</name>
<keyword evidence="2" id="KW-1133">Transmembrane helix</keyword>
<dbReference type="PANTHER" id="PTHR11360:SF237">
    <property type="entry name" value="MONOCARBOXYLATE TRANSPORTER 12-B-LIKE PROTEIN"/>
    <property type="match status" value="1"/>
</dbReference>
<feature type="region of interest" description="Disordered" evidence="1">
    <location>
        <begin position="207"/>
        <end position="230"/>
    </location>
</feature>
<feature type="transmembrane region" description="Helical" evidence="2">
    <location>
        <begin position="180"/>
        <end position="197"/>
    </location>
</feature>
<reference evidence="3" key="1">
    <citation type="submission" date="2021-03" db="EMBL/GenBank/DDBJ databases">
        <title>Chromosome level genome of the anhydrobiotic midge Polypedilum vanderplanki.</title>
        <authorList>
            <person name="Yoshida Y."/>
            <person name="Kikawada T."/>
            <person name="Gusev O."/>
        </authorList>
    </citation>
    <scope>NUCLEOTIDE SEQUENCE</scope>
    <source>
        <strain evidence="3">NIAS01</strain>
        <tissue evidence="3">Whole body or cell culture</tissue>
    </source>
</reference>
<feature type="transmembrane region" description="Helical" evidence="2">
    <location>
        <begin position="587"/>
        <end position="612"/>
    </location>
</feature>
<dbReference type="Proteomes" id="UP001107558">
    <property type="component" value="Chromosome 1"/>
</dbReference>
<evidence type="ECO:0000256" key="2">
    <source>
        <dbReference type="SAM" id="Phobius"/>
    </source>
</evidence>
<evidence type="ECO:0000313" key="4">
    <source>
        <dbReference type="Proteomes" id="UP001107558"/>
    </source>
</evidence>
<dbReference type="InterPro" id="IPR011701">
    <property type="entry name" value="MFS"/>
</dbReference>
<organism evidence="3 4">
    <name type="scientific">Polypedilum vanderplanki</name>
    <name type="common">Sleeping chironomid midge</name>
    <dbReference type="NCBI Taxonomy" id="319348"/>
    <lineage>
        <taxon>Eukaryota</taxon>
        <taxon>Metazoa</taxon>
        <taxon>Ecdysozoa</taxon>
        <taxon>Arthropoda</taxon>
        <taxon>Hexapoda</taxon>
        <taxon>Insecta</taxon>
        <taxon>Pterygota</taxon>
        <taxon>Neoptera</taxon>
        <taxon>Endopterygota</taxon>
        <taxon>Diptera</taxon>
        <taxon>Nematocera</taxon>
        <taxon>Chironomoidea</taxon>
        <taxon>Chironomidae</taxon>
        <taxon>Chironominae</taxon>
        <taxon>Polypedilum</taxon>
        <taxon>Polypedilum</taxon>
    </lineage>
</organism>
<proteinExistence type="predicted"/>
<dbReference type="EMBL" id="JADBJN010000001">
    <property type="protein sequence ID" value="KAG5684425.1"/>
    <property type="molecule type" value="Genomic_DNA"/>
</dbReference>